<evidence type="ECO:0000256" key="1">
    <source>
        <dbReference type="SAM" id="MobiDB-lite"/>
    </source>
</evidence>
<accession>A0AA88GAW9</accession>
<name>A0AA88GAW9_NAELO</name>
<feature type="region of interest" description="Disordered" evidence="1">
    <location>
        <begin position="200"/>
        <end position="222"/>
    </location>
</feature>
<evidence type="ECO:0000313" key="3">
    <source>
        <dbReference type="Proteomes" id="UP000816034"/>
    </source>
</evidence>
<gene>
    <name evidence="2" type="ORF">C9374_012868</name>
</gene>
<dbReference type="EMBL" id="PYSW02000060">
    <property type="protein sequence ID" value="KAG2373136.1"/>
    <property type="molecule type" value="Genomic_DNA"/>
</dbReference>
<organism evidence="2 3">
    <name type="scientific">Naegleria lovaniensis</name>
    <name type="common">Amoeba</name>
    <dbReference type="NCBI Taxonomy" id="51637"/>
    <lineage>
        <taxon>Eukaryota</taxon>
        <taxon>Discoba</taxon>
        <taxon>Heterolobosea</taxon>
        <taxon>Tetramitia</taxon>
        <taxon>Eutetramitia</taxon>
        <taxon>Vahlkampfiidae</taxon>
        <taxon>Naegleria</taxon>
    </lineage>
</organism>
<keyword evidence="3" id="KW-1185">Reference proteome</keyword>
<sequence>MVFKPISQFINSHPTSNNIRSSRNVTSVLGRLLFDQSYMKRGGNVAFYSTHNNVLNTTSTESATSTDTSSTTAAHHHKKKKHLHHRPHGEHKTVPEEQAASGVDTGNAASDAGTSSAFSSASYLSKQYDDSTEDDVNAEKSSEALPWDRERESKILGKKANEIDEIKWNEAEDKPHSSIYKKAEEVFVLKKEFHIMENKINRDTQEKGLKDDRQHNESGASV</sequence>
<feature type="region of interest" description="Disordered" evidence="1">
    <location>
        <begin position="59"/>
        <end position="116"/>
    </location>
</feature>
<dbReference type="Proteomes" id="UP000816034">
    <property type="component" value="Unassembled WGS sequence"/>
</dbReference>
<proteinExistence type="predicted"/>
<evidence type="ECO:0000313" key="2">
    <source>
        <dbReference type="EMBL" id="KAG2373136.1"/>
    </source>
</evidence>
<feature type="compositionally biased region" description="Basic and acidic residues" evidence="1">
    <location>
        <begin position="200"/>
        <end position="216"/>
    </location>
</feature>
<protein>
    <submittedName>
        <fullName evidence="2">Uncharacterized protein</fullName>
    </submittedName>
</protein>
<dbReference type="GeneID" id="68105322"/>
<reference evidence="2 3" key="1">
    <citation type="journal article" date="2018" name="BMC Genomics">
        <title>The genome of Naegleria lovaniensis, the basis for a comparative approach to unravel pathogenicity factors of the human pathogenic amoeba N. fowleri.</title>
        <authorList>
            <person name="Liechti N."/>
            <person name="Schurch N."/>
            <person name="Bruggmann R."/>
            <person name="Wittwer M."/>
        </authorList>
    </citation>
    <scope>NUCLEOTIDE SEQUENCE [LARGE SCALE GENOMIC DNA]</scope>
    <source>
        <strain evidence="2 3">ATCC 30569</strain>
    </source>
</reference>
<comment type="caution">
    <text evidence="2">The sequence shown here is derived from an EMBL/GenBank/DDBJ whole genome shotgun (WGS) entry which is preliminary data.</text>
</comment>
<dbReference type="RefSeq" id="XP_044542310.1">
    <property type="nucleotide sequence ID" value="XM_044688682.1"/>
</dbReference>
<feature type="compositionally biased region" description="Low complexity" evidence="1">
    <location>
        <begin position="59"/>
        <end position="73"/>
    </location>
</feature>
<feature type="compositionally biased region" description="Basic residues" evidence="1">
    <location>
        <begin position="74"/>
        <end position="89"/>
    </location>
</feature>
<dbReference type="AlphaFoldDB" id="A0AA88GAW9"/>